<dbReference type="HOGENOM" id="CLU_021021_3_0_9"/>
<dbReference type="eggNOG" id="COG1653">
    <property type="taxonomic scope" value="Bacteria"/>
</dbReference>
<dbReference type="KEGG" id="cce:Ccel_0948"/>
<dbReference type="PANTHER" id="PTHR43649">
    <property type="entry name" value="ARABINOSE-BINDING PROTEIN-RELATED"/>
    <property type="match status" value="1"/>
</dbReference>
<protein>
    <submittedName>
        <fullName evidence="7">Extracellular solute-binding protein family 1</fullName>
    </submittedName>
</protein>
<dbReference type="RefSeq" id="WP_015924468.1">
    <property type="nucleotide sequence ID" value="NC_011898.1"/>
</dbReference>
<evidence type="ECO:0000313" key="7">
    <source>
        <dbReference type="EMBL" id="ACL75311.1"/>
    </source>
</evidence>
<dbReference type="PROSITE" id="PS51257">
    <property type="entry name" value="PROKAR_LIPOPROTEIN"/>
    <property type="match status" value="1"/>
</dbReference>
<keyword evidence="4" id="KW-0564">Palmitate</keyword>
<evidence type="ECO:0000256" key="1">
    <source>
        <dbReference type="ARBA" id="ARBA00022475"/>
    </source>
</evidence>
<evidence type="ECO:0000256" key="6">
    <source>
        <dbReference type="SAM" id="SignalP"/>
    </source>
</evidence>
<organism evidence="7 8">
    <name type="scientific">Ruminiclostridium cellulolyticum (strain ATCC 35319 / DSM 5812 / JCM 6584 / H10)</name>
    <name type="common">Clostridium cellulolyticum</name>
    <dbReference type="NCBI Taxonomy" id="394503"/>
    <lineage>
        <taxon>Bacteria</taxon>
        <taxon>Bacillati</taxon>
        <taxon>Bacillota</taxon>
        <taxon>Clostridia</taxon>
        <taxon>Eubacteriales</taxon>
        <taxon>Oscillospiraceae</taxon>
        <taxon>Ruminiclostridium</taxon>
    </lineage>
</organism>
<dbReference type="Pfam" id="PF01547">
    <property type="entry name" value="SBP_bac_1"/>
    <property type="match status" value="1"/>
</dbReference>
<evidence type="ECO:0000256" key="3">
    <source>
        <dbReference type="ARBA" id="ARBA00023136"/>
    </source>
</evidence>
<sequence length="525" mass="58493" precursor="true">MKKIFVLFLAVLMIVSSLAACGQSSNSTPSNTSTAGTATGAKALDGEKPELKYLGYNVSFDPNTDGMAKIYEEKTGYKVKYNVLPAENADEKLLMEVASGADYDVIQVSVSQFQTLLSQGALKPLSDLLDKYGQDVLKGVNEDSWKACSGSDGKIYGIPYKYPYPTEITTFMVARMDLMKAAGINELPKTIDEFYNTLVTLKKFYGDKYIIFTGPFRAASEASVNWDIPQSITSAFGIYNDWMVDENGKVYYMTEHKNFSKMIEFMQKLSKEGLIDRDWAVNNTTTVNEKLSAGKAIIAASNRVGVAVTTPIMTGKDGLGLKNEDLGYIGALAGSDGTCKYMKTEAINQVTCILKSSKNAEHVINWVNVKQQNQLYLNIGVEGTHFTYDADGSIKPINPIFSEERGNSYWYLNSTNEEEFAKQWPSRVRKSDAMWAAFDAVTNKANKDTPDIFVDNTFAFMPSLENYSKYNQSLFKATSDFILQLIGGTKKIDDLKTFQSDWTNSGGEKIKTEMQNWYDDFYGKK</sequence>
<dbReference type="PANTHER" id="PTHR43649:SF33">
    <property type="entry name" value="POLYGALACTURONAN_RHAMNOGALACTURONAN-BINDING PROTEIN YTCQ"/>
    <property type="match status" value="1"/>
</dbReference>
<feature type="signal peptide" evidence="6">
    <location>
        <begin position="1"/>
        <end position="19"/>
    </location>
</feature>
<gene>
    <name evidence="7" type="ordered locus">Ccel_0948</name>
</gene>
<evidence type="ECO:0000256" key="4">
    <source>
        <dbReference type="ARBA" id="ARBA00023139"/>
    </source>
</evidence>
<dbReference type="AlphaFoldDB" id="B8I951"/>
<evidence type="ECO:0000256" key="5">
    <source>
        <dbReference type="ARBA" id="ARBA00023288"/>
    </source>
</evidence>
<reference evidence="7 8" key="1">
    <citation type="submission" date="2009-01" db="EMBL/GenBank/DDBJ databases">
        <title>Complete sequence of Clostridium cellulolyticum H10.</title>
        <authorList>
            <consortium name="US DOE Joint Genome Institute"/>
            <person name="Lucas S."/>
            <person name="Copeland A."/>
            <person name="Lapidus A."/>
            <person name="Glavina del Rio T."/>
            <person name="Dalin E."/>
            <person name="Tice H."/>
            <person name="Bruce D."/>
            <person name="Goodwin L."/>
            <person name="Pitluck S."/>
            <person name="Chertkov O."/>
            <person name="Saunders E."/>
            <person name="Brettin T."/>
            <person name="Detter J.C."/>
            <person name="Han C."/>
            <person name="Larimer F."/>
            <person name="Land M."/>
            <person name="Hauser L."/>
            <person name="Kyrpides N."/>
            <person name="Ivanova N."/>
            <person name="Zhou J."/>
            <person name="Richardson P."/>
        </authorList>
    </citation>
    <scope>NUCLEOTIDE SEQUENCE [LARGE SCALE GENOMIC DNA]</scope>
    <source>
        <strain evidence="8">ATCC 35319 / DSM 5812 / JCM 6584 / H10</strain>
    </source>
</reference>
<dbReference type="InterPro" id="IPR006059">
    <property type="entry name" value="SBP"/>
</dbReference>
<dbReference type="CDD" id="cd13580">
    <property type="entry name" value="PBP2_AlgQ_like_1"/>
    <property type="match status" value="1"/>
</dbReference>
<keyword evidence="8" id="KW-1185">Reference proteome</keyword>
<keyword evidence="5" id="KW-0449">Lipoprotein</keyword>
<dbReference type="STRING" id="394503.Ccel_0948"/>
<proteinExistence type="predicted"/>
<dbReference type="Proteomes" id="UP000001349">
    <property type="component" value="Chromosome"/>
</dbReference>
<feature type="chain" id="PRO_5038507118" evidence="6">
    <location>
        <begin position="20"/>
        <end position="525"/>
    </location>
</feature>
<dbReference type="Gene3D" id="3.40.190.10">
    <property type="entry name" value="Periplasmic binding protein-like II"/>
    <property type="match status" value="2"/>
</dbReference>
<dbReference type="EMBL" id="CP001348">
    <property type="protein sequence ID" value="ACL75311.1"/>
    <property type="molecule type" value="Genomic_DNA"/>
</dbReference>
<keyword evidence="2 6" id="KW-0732">Signal</keyword>
<evidence type="ECO:0000256" key="2">
    <source>
        <dbReference type="ARBA" id="ARBA00022729"/>
    </source>
</evidence>
<accession>B8I951</accession>
<keyword evidence="1" id="KW-1003">Cell membrane</keyword>
<dbReference type="OrthoDB" id="2644263at2"/>
<evidence type="ECO:0000313" key="8">
    <source>
        <dbReference type="Proteomes" id="UP000001349"/>
    </source>
</evidence>
<dbReference type="SUPFAM" id="SSF53850">
    <property type="entry name" value="Periplasmic binding protein-like II"/>
    <property type="match status" value="1"/>
</dbReference>
<keyword evidence="3" id="KW-0472">Membrane</keyword>
<name>B8I951_RUMCH</name>
<dbReference type="InterPro" id="IPR050490">
    <property type="entry name" value="Bact_solute-bd_prot1"/>
</dbReference>